<dbReference type="InterPro" id="IPR004045">
    <property type="entry name" value="Glutathione_S-Trfase_N"/>
</dbReference>
<dbReference type="GO" id="GO:0006749">
    <property type="term" value="P:glutathione metabolic process"/>
    <property type="evidence" value="ECO:0007669"/>
    <property type="project" value="TreeGrafter"/>
</dbReference>
<proteinExistence type="inferred from homology"/>
<feature type="domain" description="GST N-terminal" evidence="2">
    <location>
        <begin position="3"/>
        <end position="88"/>
    </location>
</feature>
<dbReference type="InterPro" id="IPR010987">
    <property type="entry name" value="Glutathione-S-Trfase_C-like"/>
</dbReference>
<sequence>MAPEYTLHTYFRSSCSARVRIAAAYKGITLHYQYVNLLENEQKAEGYKSVNTSETVPTLVVKDNTVTNIIQQSIAILEYLEDSRPELPALLPIDRIERAQVRALVHIIACDVQPVTNLKVLQRVRALGQDGASWQRDFMSAGLDAYEQLLVRQHQVSARYSMGDFVSMADVVLAPAVDGALRFGVEIDRFPRIKSIYAELQRLEAFRAGSWRMQPDTPRELREQ</sequence>
<name>M2NM05_BAUPA</name>
<reference evidence="4 5" key="1">
    <citation type="journal article" date="2012" name="PLoS Pathog.">
        <title>Diverse lifestyles and strategies of plant pathogenesis encoded in the genomes of eighteen Dothideomycetes fungi.</title>
        <authorList>
            <person name="Ohm R.A."/>
            <person name="Feau N."/>
            <person name="Henrissat B."/>
            <person name="Schoch C.L."/>
            <person name="Horwitz B.A."/>
            <person name="Barry K.W."/>
            <person name="Condon B.J."/>
            <person name="Copeland A.C."/>
            <person name="Dhillon B."/>
            <person name="Glaser F."/>
            <person name="Hesse C.N."/>
            <person name="Kosti I."/>
            <person name="LaButti K."/>
            <person name="Lindquist E.A."/>
            <person name="Lucas S."/>
            <person name="Salamov A.A."/>
            <person name="Bradshaw R.E."/>
            <person name="Ciuffetti L."/>
            <person name="Hamelin R.C."/>
            <person name="Kema G.H.J."/>
            <person name="Lawrence C."/>
            <person name="Scott J.A."/>
            <person name="Spatafora J.W."/>
            <person name="Turgeon B.G."/>
            <person name="de Wit P.J.G.M."/>
            <person name="Zhong S."/>
            <person name="Goodwin S.B."/>
            <person name="Grigoriev I.V."/>
        </authorList>
    </citation>
    <scope>NUCLEOTIDE SEQUENCE [LARGE SCALE GENOMIC DNA]</scope>
    <source>
        <strain evidence="4 5">UAMH 10762</strain>
    </source>
</reference>
<dbReference type="SFLD" id="SFLDG00358">
    <property type="entry name" value="Main_(cytGST)"/>
    <property type="match status" value="1"/>
</dbReference>
<gene>
    <name evidence="4" type="ORF">BAUCODRAFT_172153</name>
</gene>
<dbReference type="GeneID" id="19109432"/>
<dbReference type="SUPFAM" id="SSF47616">
    <property type="entry name" value="GST C-terminal domain-like"/>
    <property type="match status" value="1"/>
</dbReference>
<dbReference type="GO" id="GO:0016034">
    <property type="term" value="F:maleylacetoacetate isomerase activity"/>
    <property type="evidence" value="ECO:0007669"/>
    <property type="project" value="TreeGrafter"/>
</dbReference>
<dbReference type="InterPro" id="IPR036249">
    <property type="entry name" value="Thioredoxin-like_sf"/>
</dbReference>
<evidence type="ECO:0000313" key="4">
    <source>
        <dbReference type="EMBL" id="EMD00515.1"/>
    </source>
</evidence>
<keyword evidence="5" id="KW-1185">Reference proteome</keyword>
<dbReference type="InterPro" id="IPR040079">
    <property type="entry name" value="Glutathione_S-Trfase"/>
</dbReference>
<dbReference type="PANTHER" id="PTHR42673:SF4">
    <property type="entry name" value="MALEYLACETOACETATE ISOMERASE"/>
    <property type="match status" value="1"/>
</dbReference>
<dbReference type="EMBL" id="KB445550">
    <property type="protein sequence ID" value="EMD00515.1"/>
    <property type="molecule type" value="Genomic_DNA"/>
</dbReference>
<feature type="domain" description="GST C-terminal" evidence="3">
    <location>
        <begin position="94"/>
        <end position="219"/>
    </location>
</feature>
<evidence type="ECO:0000259" key="3">
    <source>
        <dbReference type="PROSITE" id="PS50405"/>
    </source>
</evidence>
<dbReference type="FunFam" id="1.20.1050.10:FF:000010">
    <property type="entry name" value="Maleylacetoacetate isomerase isoform 1"/>
    <property type="match status" value="1"/>
</dbReference>
<evidence type="ECO:0000259" key="2">
    <source>
        <dbReference type="PROSITE" id="PS50404"/>
    </source>
</evidence>
<dbReference type="OrthoDB" id="202840at2759"/>
<evidence type="ECO:0000256" key="1">
    <source>
        <dbReference type="ARBA" id="ARBA00010007"/>
    </source>
</evidence>
<dbReference type="Gene3D" id="1.20.1050.10">
    <property type="match status" value="1"/>
</dbReference>
<dbReference type="NCBIfam" id="TIGR01262">
    <property type="entry name" value="maiA"/>
    <property type="match status" value="1"/>
</dbReference>
<dbReference type="GO" id="GO:0005739">
    <property type="term" value="C:mitochondrion"/>
    <property type="evidence" value="ECO:0007669"/>
    <property type="project" value="TreeGrafter"/>
</dbReference>
<protein>
    <recommendedName>
        <fullName evidence="6">Maleylacetoacetate isomerase</fullName>
    </recommendedName>
</protein>
<dbReference type="PANTHER" id="PTHR42673">
    <property type="entry name" value="MALEYLACETOACETATE ISOMERASE"/>
    <property type="match status" value="1"/>
</dbReference>
<dbReference type="AlphaFoldDB" id="M2NM05"/>
<dbReference type="Gene3D" id="3.40.30.10">
    <property type="entry name" value="Glutaredoxin"/>
    <property type="match status" value="1"/>
</dbReference>
<evidence type="ECO:0008006" key="6">
    <source>
        <dbReference type="Google" id="ProtNLM"/>
    </source>
</evidence>
<dbReference type="InterPro" id="IPR036282">
    <property type="entry name" value="Glutathione-S-Trfase_C_sf"/>
</dbReference>
<dbReference type="GO" id="GO:0006559">
    <property type="term" value="P:L-phenylalanine catabolic process"/>
    <property type="evidence" value="ECO:0007669"/>
    <property type="project" value="TreeGrafter"/>
</dbReference>
<accession>M2NM05</accession>
<dbReference type="KEGG" id="bcom:BAUCODRAFT_172153"/>
<comment type="similarity">
    <text evidence="1">Belongs to the GST superfamily. Zeta family.</text>
</comment>
<organism evidence="4 5">
    <name type="scientific">Baudoinia panamericana (strain UAMH 10762)</name>
    <name type="common">Angels' share fungus</name>
    <name type="synonym">Baudoinia compniacensis (strain UAMH 10762)</name>
    <dbReference type="NCBI Taxonomy" id="717646"/>
    <lineage>
        <taxon>Eukaryota</taxon>
        <taxon>Fungi</taxon>
        <taxon>Dikarya</taxon>
        <taxon>Ascomycota</taxon>
        <taxon>Pezizomycotina</taxon>
        <taxon>Dothideomycetes</taxon>
        <taxon>Dothideomycetidae</taxon>
        <taxon>Mycosphaerellales</taxon>
        <taxon>Teratosphaeriaceae</taxon>
        <taxon>Baudoinia</taxon>
    </lineage>
</organism>
<dbReference type="GO" id="GO:0004364">
    <property type="term" value="F:glutathione transferase activity"/>
    <property type="evidence" value="ECO:0007669"/>
    <property type="project" value="TreeGrafter"/>
</dbReference>
<dbReference type="InterPro" id="IPR005955">
    <property type="entry name" value="GST_Zeta"/>
</dbReference>
<dbReference type="PROSITE" id="PS50404">
    <property type="entry name" value="GST_NTER"/>
    <property type="match status" value="1"/>
</dbReference>
<dbReference type="HOGENOM" id="CLU_011226_20_0_1"/>
<dbReference type="RefSeq" id="XP_007671699.1">
    <property type="nucleotide sequence ID" value="XM_007673509.1"/>
</dbReference>
<dbReference type="SUPFAM" id="SSF52833">
    <property type="entry name" value="Thioredoxin-like"/>
    <property type="match status" value="1"/>
</dbReference>
<dbReference type="Proteomes" id="UP000011761">
    <property type="component" value="Unassembled WGS sequence"/>
</dbReference>
<dbReference type="STRING" id="717646.M2NM05"/>
<dbReference type="OMA" id="VYNAHRF"/>
<dbReference type="PROSITE" id="PS50405">
    <property type="entry name" value="GST_CTER"/>
    <property type="match status" value="1"/>
</dbReference>
<dbReference type="SFLD" id="SFLDS00019">
    <property type="entry name" value="Glutathione_Transferase_(cytos"/>
    <property type="match status" value="1"/>
</dbReference>
<dbReference type="eggNOG" id="KOG0868">
    <property type="taxonomic scope" value="Eukaryota"/>
</dbReference>
<evidence type="ECO:0000313" key="5">
    <source>
        <dbReference type="Proteomes" id="UP000011761"/>
    </source>
</evidence>
<dbReference type="Pfam" id="PF13409">
    <property type="entry name" value="GST_N_2"/>
    <property type="match status" value="1"/>
</dbReference>